<feature type="domain" description="TLDc" evidence="1">
    <location>
        <begin position="1"/>
        <end position="154"/>
    </location>
</feature>
<dbReference type="Proteomes" id="UP000789831">
    <property type="component" value="Unassembled WGS sequence"/>
</dbReference>
<reference evidence="2" key="1">
    <citation type="submission" date="2021-06" db="EMBL/GenBank/DDBJ databases">
        <authorList>
            <person name="Kallberg Y."/>
            <person name="Tangrot J."/>
            <person name="Rosling A."/>
        </authorList>
    </citation>
    <scope>NUCLEOTIDE SEQUENCE</scope>
    <source>
        <strain evidence="2">MT106</strain>
    </source>
</reference>
<dbReference type="InterPro" id="IPR006571">
    <property type="entry name" value="TLDc_dom"/>
</dbReference>
<organism evidence="2 3">
    <name type="scientific">Ambispora gerdemannii</name>
    <dbReference type="NCBI Taxonomy" id="144530"/>
    <lineage>
        <taxon>Eukaryota</taxon>
        <taxon>Fungi</taxon>
        <taxon>Fungi incertae sedis</taxon>
        <taxon>Mucoromycota</taxon>
        <taxon>Glomeromycotina</taxon>
        <taxon>Glomeromycetes</taxon>
        <taxon>Archaeosporales</taxon>
        <taxon>Ambisporaceae</taxon>
        <taxon>Ambispora</taxon>
    </lineage>
</organism>
<dbReference type="PROSITE" id="PS51886">
    <property type="entry name" value="TLDC"/>
    <property type="match status" value="1"/>
</dbReference>
<gene>
    <name evidence="2" type="ORF">AGERDE_LOCUS11836</name>
</gene>
<evidence type="ECO:0000313" key="3">
    <source>
        <dbReference type="Proteomes" id="UP000789831"/>
    </source>
</evidence>
<evidence type="ECO:0000259" key="1">
    <source>
        <dbReference type="PROSITE" id="PS51886"/>
    </source>
</evidence>
<comment type="caution">
    <text evidence="2">The sequence shown here is derived from an EMBL/GenBank/DDBJ whole genome shotgun (WGS) entry which is preliminary data.</text>
</comment>
<protein>
    <submittedName>
        <fullName evidence="2">12059_t:CDS:1</fullName>
    </submittedName>
</protein>
<dbReference type="EMBL" id="CAJVPL010005920">
    <property type="protein sequence ID" value="CAG8661480.1"/>
    <property type="molecule type" value="Genomic_DNA"/>
</dbReference>
<sequence>SPYEFKLLYRGSRDGFAASKFHELCGSRSQTVVVVKINQTERIIGGYNPSTWGGGSVYNRQMYFISVPDAFIFSISDGNVKFSRSISGNQIAYNPYQITYGPYFYNDLCISDQCDQNTSSWYRPGCFNTPNNNIWDDNNAIKYFQVDEFEVFCI</sequence>
<keyword evidence="3" id="KW-1185">Reference proteome</keyword>
<evidence type="ECO:0000313" key="2">
    <source>
        <dbReference type="EMBL" id="CAG8661480.1"/>
    </source>
</evidence>
<dbReference type="OrthoDB" id="2439862at2759"/>
<name>A0A9N9E630_9GLOM</name>
<feature type="non-terminal residue" evidence="2">
    <location>
        <position position="1"/>
    </location>
</feature>
<dbReference type="AlphaFoldDB" id="A0A9N9E630"/>
<proteinExistence type="predicted"/>
<accession>A0A9N9E630</accession>
<dbReference type="Pfam" id="PF07534">
    <property type="entry name" value="TLD"/>
    <property type="match status" value="1"/>
</dbReference>